<protein>
    <submittedName>
        <fullName evidence="1">Uncharacterized protein</fullName>
    </submittedName>
</protein>
<dbReference type="EMBL" id="MN740595">
    <property type="protein sequence ID" value="QHS78217.1"/>
    <property type="molecule type" value="Genomic_DNA"/>
</dbReference>
<proteinExistence type="predicted"/>
<evidence type="ECO:0000313" key="1">
    <source>
        <dbReference type="EMBL" id="QHS78217.1"/>
    </source>
</evidence>
<organism evidence="1">
    <name type="scientific">viral metagenome</name>
    <dbReference type="NCBI Taxonomy" id="1070528"/>
    <lineage>
        <taxon>unclassified sequences</taxon>
        <taxon>metagenomes</taxon>
        <taxon>organismal metagenomes</taxon>
    </lineage>
</organism>
<accession>A0A6C0AEL7</accession>
<name>A0A6C0AEL7_9ZZZZ</name>
<sequence length="50" mass="6443">MFFFDPTFGTEKYEFLCDFKKSWIDFFDRLDKLIELYTFVFKFFLFDYYK</sequence>
<dbReference type="AlphaFoldDB" id="A0A6C0AEL7"/>
<reference evidence="1" key="1">
    <citation type="journal article" date="2020" name="Nature">
        <title>Giant virus diversity and host interactions through global metagenomics.</title>
        <authorList>
            <person name="Schulz F."/>
            <person name="Roux S."/>
            <person name="Paez-Espino D."/>
            <person name="Jungbluth S."/>
            <person name="Walsh D.A."/>
            <person name="Denef V.J."/>
            <person name="McMahon K.D."/>
            <person name="Konstantinidis K.T."/>
            <person name="Eloe-Fadrosh E.A."/>
            <person name="Kyrpides N.C."/>
            <person name="Woyke T."/>
        </authorList>
    </citation>
    <scope>NUCLEOTIDE SEQUENCE</scope>
    <source>
        <strain evidence="1">GVMAG-S-1021933-23</strain>
    </source>
</reference>